<accession>W1YQ80</accession>
<gene>
    <name evidence="1" type="ORF">Q604_UNBC01361G0001</name>
</gene>
<protein>
    <submittedName>
        <fullName evidence="1">Bifunctional protein putA</fullName>
    </submittedName>
</protein>
<feature type="non-terminal residue" evidence="1">
    <location>
        <position position="1"/>
    </location>
</feature>
<reference evidence="1" key="1">
    <citation type="submission" date="2013-12" db="EMBL/GenBank/DDBJ databases">
        <title>A Varibaculum cambriense genome reconstructed from a premature infant gut community with otherwise low bacterial novelty that shifts toward anaerobic metabolism during the third week of life.</title>
        <authorList>
            <person name="Brown C.T."/>
            <person name="Sharon I."/>
            <person name="Thomas B.C."/>
            <person name="Castelle C.J."/>
            <person name="Morowitz M.J."/>
            <person name="Banfield J.F."/>
        </authorList>
    </citation>
    <scope>NUCLEOTIDE SEQUENCE</scope>
</reference>
<evidence type="ECO:0000313" key="1">
    <source>
        <dbReference type="EMBL" id="ETJ44642.1"/>
    </source>
</evidence>
<name>W1YQ80_9ZZZZ</name>
<dbReference type="AlphaFoldDB" id="W1YQ80"/>
<organism evidence="1">
    <name type="scientific">human gut metagenome</name>
    <dbReference type="NCBI Taxonomy" id="408170"/>
    <lineage>
        <taxon>unclassified sequences</taxon>
        <taxon>metagenomes</taxon>
        <taxon>organismal metagenomes</taxon>
    </lineage>
</organism>
<feature type="non-terminal residue" evidence="1">
    <location>
        <position position="79"/>
    </location>
</feature>
<proteinExistence type="predicted"/>
<comment type="caution">
    <text evidence="1">The sequence shown here is derived from an EMBL/GenBank/DDBJ whole genome shotgun (WGS) entry which is preliminary data.</text>
</comment>
<dbReference type="EMBL" id="AZMM01001361">
    <property type="protein sequence ID" value="ETJ44642.1"/>
    <property type="molecule type" value="Genomic_DNA"/>
</dbReference>
<sequence>TGPKAGGPLYLYRLLANRPESALAVTLARQDAEYPVDVQLKAALTQPLNALREWAANRPELQALCTQYGELAQAGTQRL</sequence>